<dbReference type="GO" id="GO:0005829">
    <property type="term" value="C:cytosol"/>
    <property type="evidence" value="ECO:0007669"/>
    <property type="project" value="TreeGrafter"/>
</dbReference>
<dbReference type="InterPro" id="IPR050950">
    <property type="entry name" value="HTH-type_LysR_regulators"/>
</dbReference>
<dbReference type="InterPro" id="IPR005119">
    <property type="entry name" value="LysR_subst-bd"/>
</dbReference>
<evidence type="ECO:0000313" key="6">
    <source>
        <dbReference type="EMBL" id="OZI20983.1"/>
    </source>
</evidence>
<dbReference type="EMBL" id="NEVJ01000003">
    <property type="protein sequence ID" value="OZI20983.1"/>
    <property type="molecule type" value="Genomic_DNA"/>
</dbReference>
<protein>
    <recommendedName>
        <fullName evidence="5">HTH lysR-type domain-containing protein</fullName>
    </recommendedName>
</protein>
<gene>
    <name evidence="6" type="ORF">CAL26_26430</name>
</gene>
<keyword evidence="4" id="KW-0804">Transcription</keyword>
<keyword evidence="7" id="KW-1185">Reference proteome</keyword>
<dbReference type="Pfam" id="PF00126">
    <property type="entry name" value="HTH_1"/>
    <property type="match status" value="1"/>
</dbReference>
<keyword evidence="3" id="KW-0238">DNA-binding</keyword>
<dbReference type="SUPFAM" id="SSF46785">
    <property type="entry name" value="Winged helix' DNA-binding domain"/>
    <property type="match status" value="1"/>
</dbReference>
<reference evidence="6" key="1">
    <citation type="submission" date="2017-05" db="EMBL/GenBank/DDBJ databases">
        <title>Complete and WGS of Bordetella genogroups.</title>
        <authorList>
            <person name="Spilker T."/>
            <person name="Lipuma J."/>
        </authorList>
    </citation>
    <scope>NUCLEOTIDE SEQUENCE</scope>
    <source>
        <strain evidence="6">AU21707</strain>
    </source>
</reference>
<dbReference type="InterPro" id="IPR036390">
    <property type="entry name" value="WH_DNA-bd_sf"/>
</dbReference>
<dbReference type="FunFam" id="1.10.10.10:FF:000001">
    <property type="entry name" value="LysR family transcriptional regulator"/>
    <property type="match status" value="1"/>
</dbReference>
<dbReference type="SUPFAM" id="SSF53850">
    <property type="entry name" value="Periplasmic binding protein-like II"/>
    <property type="match status" value="1"/>
</dbReference>
<dbReference type="PRINTS" id="PR00039">
    <property type="entry name" value="HTHLYSR"/>
</dbReference>
<accession>A0A261R9D3</accession>
<evidence type="ECO:0000259" key="5">
    <source>
        <dbReference type="PROSITE" id="PS50931"/>
    </source>
</evidence>
<dbReference type="Pfam" id="PF03466">
    <property type="entry name" value="LysR_substrate"/>
    <property type="match status" value="1"/>
</dbReference>
<proteinExistence type="inferred from homology"/>
<evidence type="ECO:0000313" key="7">
    <source>
        <dbReference type="Proteomes" id="UP000216857"/>
    </source>
</evidence>
<feature type="domain" description="HTH lysR-type" evidence="5">
    <location>
        <begin position="5"/>
        <end position="61"/>
    </location>
</feature>
<evidence type="ECO:0000256" key="1">
    <source>
        <dbReference type="ARBA" id="ARBA00009437"/>
    </source>
</evidence>
<dbReference type="AlphaFoldDB" id="A0A261R9D3"/>
<keyword evidence="2" id="KW-0805">Transcription regulation</keyword>
<evidence type="ECO:0000256" key="3">
    <source>
        <dbReference type="ARBA" id="ARBA00023125"/>
    </source>
</evidence>
<dbReference type="GO" id="GO:0003677">
    <property type="term" value="F:DNA binding"/>
    <property type="evidence" value="ECO:0007669"/>
    <property type="project" value="UniProtKB-KW"/>
</dbReference>
<comment type="caution">
    <text evidence="6">The sequence shown here is derived from an EMBL/GenBank/DDBJ whole genome shotgun (WGS) entry which is preliminary data.</text>
</comment>
<comment type="similarity">
    <text evidence="1">Belongs to the LysR transcriptional regulatory family.</text>
</comment>
<dbReference type="PANTHER" id="PTHR30419">
    <property type="entry name" value="HTH-TYPE TRANSCRIPTIONAL REGULATOR YBHD"/>
    <property type="match status" value="1"/>
</dbReference>
<dbReference type="Gene3D" id="3.40.190.290">
    <property type="match status" value="1"/>
</dbReference>
<dbReference type="Gene3D" id="1.10.10.10">
    <property type="entry name" value="Winged helix-like DNA-binding domain superfamily/Winged helix DNA-binding domain"/>
    <property type="match status" value="1"/>
</dbReference>
<dbReference type="InterPro" id="IPR000847">
    <property type="entry name" value="LysR_HTH_N"/>
</dbReference>
<dbReference type="CDD" id="cd08440">
    <property type="entry name" value="PBP2_LTTR_like_4"/>
    <property type="match status" value="1"/>
</dbReference>
<dbReference type="PROSITE" id="PS50931">
    <property type="entry name" value="HTH_LYSR"/>
    <property type="match status" value="1"/>
</dbReference>
<organism evidence="6 7">
    <name type="scientific">Bordetella genomosp. 9</name>
    <dbReference type="NCBI Taxonomy" id="1416803"/>
    <lineage>
        <taxon>Bacteria</taxon>
        <taxon>Pseudomonadati</taxon>
        <taxon>Pseudomonadota</taxon>
        <taxon>Betaproteobacteria</taxon>
        <taxon>Burkholderiales</taxon>
        <taxon>Alcaligenaceae</taxon>
        <taxon>Bordetella</taxon>
    </lineage>
</organism>
<dbReference type="PANTHER" id="PTHR30419:SF8">
    <property type="entry name" value="NITROGEN ASSIMILATION TRANSCRIPTIONAL ACTIVATOR-RELATED"/>
    <property type="match status" value="1"/>
</dbReference>
<sequence length="313" mass="33923">MAMNLTLKQIRAFVAVARLGSATRAAEQLHVTQSAISLLIRDLEDKSEVQLFEHGRSLTLTEAGKEFLHIAERIIGDVDQAVDNLNGLATKARGKVAIAAGVFIASTILPPVLKAYRERYPNIELYIRDMLSTDLAGAVLRGEVDFAVGTDANLDRSVLSVQSLRHFRLGVFFPEGHPLESRKTIGWRDLRPWPVIVVNPLNALWQRAMAMLYAQGITLEVAFEVTFPSTALAMAREGFGVVIQPSYAIPGLAAEGIVGRPLSGPGVESEVVVIRRNGSALTPAAASLIALLEHTLGEAAQTPPTPERRHKIS</sequence>
<dbReference type="GO" id="GO:0003700">
    <property type="term" value="F:DNA-binding transcription factor activity"/>
    <property type="evidence" value="ECO:0007669"/>
    <property type="project" value="InterPro"/>
</dbReference>
<evidence type="ECO:0000256" key="4">
    <source>
        <dbReference type="ARBA" id="ARBA00023163"/>
    </source>
</evidence>
<dbReference type="InterPro" id="IPR036388">
    <property type="entry name" value="WH-like_DNA-bd_sf"/>
</dbReference>
<dbReference type="OrthoDB" id="9106612at2"/>
<dbReference type="Proteomes" id="UP000216857">
    <property type="component" value="Unassembled WGS sequence"/>
</dbReference>
<evidence type="ECO:0000256" key="2">
    <source>
        <dbReference type="ARBA" id="ARBA00023015"/>
    </source>
</evidence>
<name>A0A261R9D3_9BORD</name>